<dbReference type="AlphaFoldDB" id="A0A7G1HV59"/>
<keyword evidence="2" id="KW-1185">Reference proteome</keyword>
<sequence length="327" mass="38629">MAVHIFVVDESNYEVCIRRGLAAIPDSDNPNTMDGLISRMAMVRKGDYVLFYITLKKELRGIFRVLDGPFYDKAEVWPVVNNQYYPLRVRIENSRYVFPNPIRLSDIYDLRDRGKVWTFALKRPGFGSRNVMFSISSNEFEELFNLYLKLNPIYGEPHQIEEPYRYCPPNLLNYLSIDRYTYIPKYEYTLMSLLSDGLAKGRYKNIFGDYSDYLCYVPTSFDKEIDVLLAFAHPENCKQIIAYNIIELKKDRFDEMALGQLLQYEDWFLRKKVNGDSGTLRTTAIAKRFDIKVITYLRTRKLLENKYVTLLEYRNTQDGLEFEPIEY</sequence>
<dbReference type="KEGG" id="copr:Cop2CBH44_10150"/>
<dbReference type="GO" id="GO:0003676">
    <property type="term" value="F:nucleic acid binding"/>
    <property type="evidence" value="ECO:0007669"/>
    <property type="project" value="InterPro"/>
</dbReference>
<protein>
    <submittedName>
        <fullName evidence="1">Uncharacterized protein</fullName>
    </submittedName>
</protein>
<dbReference type="RefSeq" id="WP_021931322.1">
    <property type="nucleotide sequence ID" value="NZ_AP023322.1"/>
</dbReference>
<accession>A0A7G1HV59</accession>
<evidence type="ECO:0000313" key="1">
    <source>
        <dbReference type="EMBL" id="BCI62662.1"/>
    </source>
</evidence>
<proteinExistence type="predicted"/>
<dbReference type="EMBL" id="AP023322">
    <property type="protein sequence ID" value="BCI62662.1"/>
    <property type="molecule type" value="Genomic_DNA"/>
</dbReference>
<dbReference type="InterPro" id="IPR011856">
    <property type="entry name" value="tRNA_endonuc-like_dom_sf"/>
</dbReference>
<name>A0A7G1HV59_9BACT</name>
<dbReference type="InterPro" id="IPR015947">
    <property type="entry name" value="PUA-like_sf"/>
</dbReference>
<organism evidence="1 2">
    <name type="scientific">Coprobacter secundus subsp. similis</name>
    <dbReference type="NCBI Taxonomy" id="2751153"/>
    <lineage>
        <taxon>Bacteria</taxon>
        <taxon>Pseudomonadati</taxon>
        <taxon>Bacteroidota</taxon>
        <taxon>Bacteroidia</taxon>
        <taxon>Bacteroidales</taxon>
        <taxon>Barnesiellaceae</taxon>
        <taxon>Coprobacter</taxon>
    </lineage>
</organism>
<dbReference type="Gene3D" id="3.40.1350.10">
    <property type="match status" value="1"/>
</dbReference>
<dbReference type="Gene3D" id="3.10.590.10">
    <property type="entry name" value="ph1033 like domains"/>
    <property type="match status" value="1"/>
</dbReference>
<gene>
    <name evidence="1" type="ORF">Cop2CBH44_10150</name>
</gene>
<dbReference type="SUPFAM" id="SSF88697">
    <property type="entry name" value="PUA domain-like"/>
    <property type="match status" value="1"/>
</dbReference>
<evidence type="ECO:0000313" key="2">
    <source>
        <dbReference type="Proteomes" id="UP000594042"/>
    </source>
</evidence>
<dbReference type="Proteomes" id="UP000594042">
    <property type="component" value="Chromosome"/>
</dbReference>
<reference evidence="2" key="1">
    <citation type="submission" date="2020-07" db="EMBL/GenBank/DDBJ databases">
        <title>Complete genome sequencing of Coprobacter sp. strain 2CBH44.</title>
        <authorList>
            <person name="Sakamoto M."/>
            <person name="Murakami T."/>
            <person name="Mori H."/>
        </authorList>
    </citation>
    <scope>NUCLEOTIDE SEQUENCE [LARGE SCALE GENOMIC DNA]</scope>
    <source>
        <strain evidence="2">2CBH44</strain>
    </source>
</reference>